<keyword evidence="3" id="KW-0731">Sigma factor</keyword>
<dbReference type="Gene3D" id="1.10.1740.10">
    <property type="match status" value="1"/>
</dbReference>
<dbReference type="AlphaFoldDB" id="A0A975P8U3"/>
<dbReference type="InterPro" id="IPR013324">
    <property type="entry name" value="RNA_pol_sigma_r3/r4-like"/>
</dbReference>
<keyword evidence="4" id="KW-0804">Transcription</keyword>
<dbReference type="EMBL" id="CP076361">
    <property type="protein sequence ID" value="QWK90551.1"/>
    <property type="molecule type" value="Genomic_DNA"/>
</dbReference>
<dbReference type="InterPro" id="IPR014284">
    <property type="entry name" value="RNA_pol_sigma-70_dom"/>
</dbReference>
<dbReference type="Pfam" id="PF08281">
    <property type="entry name" value="Sigma70_r4_2"/>
    <property type="match status" value="1"/>
</dbReference>
<dbReference type="GO" id="GO:0003677">
    <property type="term" value="F:DNA binding"/>
    <property type="evidence" value="ECO:0007669"/>
    <property type="project" value="InterPro"/>
</dbReference>
<dbReference type="Pfam" id="PF04542">
    <property type="entry name" value="Sigma70_r2"/>
    <property type="match status" value="1"/>
</dbReference>
<dbReference type="InterPro" id="IPR039425">
    <property type="entry name" value="RNA_pol_sigma-70-like"/>
</dbReference>
<dbReference type="SUPFAM" id="SSF88946">
    <property type="entry name" value="Sigma2 domain of RNA polymerase sigma factors"/>
    <property type="match status" value="1"/>
</dbReference>
<dbReference type="InterPro" id="IPR036388">
    <property type="entry name" value="WH-like_DNA-bd_sf"/>
</dbReference>
<dbReference type="GO" id="GO:0016987">
    <property type="term" value="F:sigma factor activity"/>
    <property type="evidence" value="ECO:0007669"/>
    <property type="project" value="UniProtKB-KW"/>
</dbReference>
<feature type="domain" description="RNA polymerase sigma factor 70 region 4 type 2" evidence="6">
    <location>
        <begin position="127"/>
        <end position="178"/>
    </location>
</feature>
<dbReference type="SUPFAM" id="SSF88659">
    <property type="entry name" value="Sigma3 and sigma4 domains of RNA polymerase sigma factors"/>
    <property type="match status" value="1"/>
</dbReference>
<evidence type="ECO:0000256" key="4">
    <source>
        <dbReference type="ARBA" id="ARBA00023163"/>
    </source>
</evidence>
<dbReference type="InterPro" id="IPR007627">
    <property type="entry name" value="RNA_pol_sigma70_r2"/>
</dbReference>
<comment type="similarity">
    <text evidence="1">Belongs to the sigma-70 factor family. ECF subfamily.</text>
</comment>
<proteinExistence type="inferred from homology"/>
<protein>
    <submittedName>
        <fullName evidence="7">Sigma-70 family RNA polymerase sigma factor</fullName>
    </submittedName>
</protein>
<dbReference type="RefSeq" id="WP_215504201.1">
    <property type="nucleotide sequence ID" value="NZ_CP076361.1"/>
</dbReference>
<dbReference type="NCBIfam" id="TIGR02937">
    <property type="entry name" value="sigma70-ECF"/>
    <property type="match status" value="1"/>
</dbReference>
<keyword evidence="2" id="KW-0805">Transcription regulation</keyword>
<evidence type="ECO:0000259" key="6">
    <source>
        <dbReference type="Pfam" id="PF08281"/>
    </source>
</evidence>
<dbReference type="GO" id="GO:0006352">
    <property type="term" value="P:DNA-templated transcription initiation"/>
    <property type="evidence" value="ECO:0007669"/>
    <property type="project" value="InterPro"/>
</dbReference>
<evidence type="ECO:0000256" key="1">
    <source>
        <dbReference type="ARBA" id="ARBA00010641"/>
    </source>
</evidence>
<feature type="domain" description="RNA polymerase sigma-70 region 2" evidence="5">
    <location>
        <begin position="28"/>
        <end position="94"/>
    </location>
</feature>
<evidence type="ECO:0000259" key="5">
    <source>
        <dbReference type="Pfam" id="PF04542"/>
    </source>
</evidence>
<evidence type="ECO:0000313" key="7">
    <source>
        <dbReference type="EMBL" id="QWK90551.1"/>
    </source>
</evidence>
<dbReference type="InterPro" id="IPR013249">
    <property type="entry name" value="RNA_pol_sigma70_r4_t2"/>
</dbReference>
<dbReference type="Proteomes" id="UP000679352">
    <property type="component" value="Chromosome"/>
</dbReference>
<gene>
    <name evidence="7" type="ORF">KM031_01105</name>
</gene>
<accession>A0A975P8U3</accession>
<reference evidence="7" key="1">
    <citation type="submission" date="2021-06" db="EMBL/GenBank/DDBJ databases">
        <title>Direct submission.</title>
        <authorList>
            <person name="Lee C.-S."/>
            <person name="Jin L."/>
        </authorList>
    </citation>
    <scope>NUCLEOTIDE SEQUENCE</scope>
    <source>
        <strain evidence="7">Con5</strain>
    </source>
</reference>
<dbReference type="KEGG" id="gfu:KM031_01105"/>
<dbReference type="InterPro" id="IPR013325">
    <property type="entry name" value="RNA_pol_sigma_r2"/>
</dbReference>
<evidence type="ECO:0000256" key="2">
    <source>
        <dbReference type="ARBA" id="ARBA00023015"/>
    </source>
</evidence>
<evidence type="ECO:0000256" key="3">
    <source>
        <dbReference type="ARBA" id="ARBA00023082"/>
    </source>
</evidence>
<evidence type="ECO:0000313" key="8">
    <source>
        <dbReference type="Proteomes" id="UP000679352"/>
    </source>
</evidence>
<dbReference type="PANTHER" id="PTHR43133">
    <property type="entry name" value="RNA POLYMERASE ECF-TYPE SIGMA FACTO"/>
    <property type="match status" value="1"/>
</dbReference>
<organism evidence="7 8">
    <name type="scientific">Gemmobacter fulvus</name>
    <dbReference type="NCBI Taxonomy" id="2840474"/>
    <lineage>
        <taxon>Bacteria</taxon>
        <taxon>Pseudomonadati</taxon>
        <taxon>Pseudomonadota</taxon>
        <taxon>Alphaproteobacteria</taxon>
        <taxon>Rhodobacterales</taxon>
        <taxon>Paracoccaceae</taxon>
        <taxon>Gemmobacter</taxon>
    </lineage>
</organism>
<dbReference type="Gene3D" id="1.10.10.10">
    <property type="entry name" value="Winged helix-like DNA-binding domain superfamily/Winged helix DNA-binding domain"/>
    <property type="match status" value="1"/>
</dbReference>
<sequence length="188" mass="21113">MIEERPQDPVADLLKRIAAQDRAAFRDLYASTSAKLMGVLLRMLRQRSEAEDALQEVYTRIWLRAARFDPAKGRGMTWVIAVARHLAIDRLRARPEEHQSSDDALEFVADQTPRAESRLVALGEAKRIVECFGTLDAARAAAVRGAYLDGLSYADLSLRHDVPLNTMRTWLRRGLQALRACMDGGVRP</sequence>
<dbReference type="PANTHER" id="PTHR43133:SF62">
    <property type="entry name" value="RNA POLYMERASE SIGMA FACTOR SIGZ"/>
    <property type="match status" value="1"/>
</dbReference>
<keyword evidence="8" id="KW-1185">Reference proteome</keyword>
<name>A0A975P8U3_9RHOB</name>